<accession>A0A0N5BZE4</accession>
<reference evidence="3" key="1">
    <citation type="submission" date="2017-02" db="UniProtKB">
        <authorList>
            <consortium name="WormBaseParasite"/>
        </authorList>
    </citation>
    <scope>IDENTIFICATION</scope>
</reference>
<keyword evidence="1" id="KW-0812">Transmembrane</keyword>
<dbReference type="Proteomes" id="UP000046392">
    <property type="component" value="Unplaced"/>
</dbReference>
<feature type="transmembrane region" description="Helical" evidence="1">
    <location>
        <begin position="20"/>
        <end position="39"/>
    </location>
</feature>
<name>A0A0N5BZE4_STREA</name>
<evidence type="ECO:0000256" key="1">
    <source>
        <dbReference type="SAM" id="Phobius"/>
    </source>
</evidence>
<protein>
    <submittedName>
        <fullName evidence="3">Uncharacterized protein</fullName>
    </submittedName>
</protein>
<sequence>MYLNDKIVECEKGINFKCILNIIFALVLFFIFIITLCFANKFIKKVFPFLFTTKTKDKRFGSTSTVQTSWSLESRNHSITREGNQEIFEEFQRQPTPTIIVENFEEQLSPSPDCFSSINNDLEYETNKVFEYGLGKTNPHFLRVPSKTTCQFNVTVNDIHDYFNTLKVIRKLNCK</sequence>
<organism evidence="2 3">
    <name type="scientific">Strongyloides papillosus</name>
    <name type="common">Intestinal threadworm</name>
    <dbReference type="NCBI Taxonomy" id="174720"/>
    <lineage>
        <taxon>Eukaryota</taxon>
        <taxon>Metazoa</taxon>
        <taxon>Ecdysozoa</taxon>
        <taxon>Nematoda</taxon>
        <taxon>Chromadorea</taxon>
        <taxon>Rhabditida</taxon>
        <taxon>Tylenchina</taxon>
        <taxon>Panagrolaimomorpha</taxon>
        <taxon>Strongyloidoidea</taxon>
        <taxon>Strongyloididae</taxon>
        <taxon>Strongyloides</taxon>
    </lineage>
</organism>
<keyword evidence="1" id="KW-1133">Transmembrane helix</keyword>
<dbReference type="AlphaFoldDB" id="A0A0N5BZE4"/>
<keyword evidence="1" id="KW-0472">Membrane</keyword>
<evidence type="ECO:0000313" key="3">
    <source>
        <dbReference type="WBParaSite" id="SPAL_0001113500.1"/>
    </source>
</evidence>
<dbReference type="WBParaSite" id="SPAL_0001113500.1">
    <property type="protein sequence ID" value="SPAL_0001113500.1"/>
    <property type="gene ID" value="SPAL_0001113500"/>
</dbReference>
<keyword evidence="2" id="KW-1185">Reference proteome</keyword>
<proteinExistence type="predicted"/>
<evidence type="ECO:0000313" key="2">
    <source>
        <dbReference type="Proteomes" id="UP000046392"/>
    </source>
</evidence>